<gene>
    <name evidence="4" type="ORF">CU635_01890</name>
    <name evidence="5" type="ORF">CVD25_07735</name>
</gene>
<evidence type="ECO:0000256" key="1">
    <source>
        <dbReference type="ARBA" id="ARBA00008635"/>
    </source>
</evidence>
<dbReference type="EMBL" id="PGVA01000003">
    <property type="protein sequence ID" value="PLR86417.1"/>
    <property type="molecule type" value="Genomic_DNA"/>
</dbReference>
<evidence type="ECO:0000313" key="4">
    <source>
        <dbReference type="EMBL" id="PLR86417.1"/>
    </source>
</evidence>
<dbReference type="Proteomes" id="UP000234951">
    <property type="component" value="Unassembled WGS sequence"/>
</dbReference>
<sequence length="56" mass="6750">MKLDSFKYNWQVREEWFEWCKDVSNDELLKNRVGGIGSIIKTLFHVVDAEQIWIHP</sequence>
<dbReference type="SUPFAM" id="SSF109854">
    <property type="entry name" value="DinB/YfiT-like putative metalloenzymes"/>
    <property type="match status" value="1"/>
</dbReference>
<dbReference type="PANTHER" id="PTHR37302">
    <property type="entry name" value="SLR1116 PROTEIN"/>
    <property type="match status" value="1"/>
</dbReference>
<dbReference type="PANTHER" id="PTHR37302:SF3">
    <property type="entry name" value="DAMAGE-INDUCIBLE PROTEIN DINB"/>
    <property type="match status" value="1"/>
</dbReference>
<comment type="caution">
    <text evidence="4">The sequence shown here is derived from an EMBL/GenBank/DDBJ whole genome shotgun (WGS) entry which is preliminary data.</text>
</comment>
<dbReference type="Pfam" id="PF05163">
    <property type="entry name" value="DinB"/>
    <property type="match status" value="1"/>
</dbReference>
<dbReference type="GO" id="GO:0046872">
    <property type="term" value="F:metal ion binding"/>
    <property type="evidence" value="ECO:0007669"/>
    <property type="project" value="UniProtKB-KW"/>
</dbReference>
<feature type="binding site" evidence="3">
    <location>
        <position position="45"/>
    </location>
    <ligand>
        <name>a divalent metal cation</name>
        <dbReference type="ChEBI" id="CHEBI:60240"/>
    </ligand>
</feature>
<dbReference type="InterPro" id="IPR034660">
    <property type="entry name" value="DinB/YfiT-like"/>
</dbReference>
<keyword evidence="2 3" id="KW-0479">Metal-binding</keyword>
<evidence type="ECO:0008006" key="8">
    <source>
        <dbReference type="Google" id="ProtNLM"/>
    </source>
</evidence>
<dbReference type="EMBL" id="PGVD01000021">
    <property type="protein sequence ID" value="PLR98647.1"/>
    <property type="molecule type" value="Genomic_DNA"/>
</dbReference>
<accession>A0A2N5GS95</accession>
<organism evidence="4 6">
    <name type="scientific">Bacillus canaveralius</name>
    <dbReference type="NCBI Taxonomy" id="1403243"/>
    <lineage>
        <taxon>Bacteria</taxon>
        <taxon>Bacillati</taxon>
        <taxon>Bacillota</taxon>
        <taxon>Bacilli</taxon>
        <taxon>Bacillales</taxon>
        <taxon>Bacillaceae</taxon>
        <taxon>Bacillus</taxon>
    </lineage>
</organism>
<evidence type="ECO:0000313" key="6">
    <source>
        <dbReference type="Proteomes" id="UP000234951"/>
    </source>
</evidence>
<reference evidence="5 7" key="2">
    <citation type="submission" date="2017-12" db="EMBL/GenBank/DDBJ databases">
        <title>Comparative Functional Genomics of Dry Heat Resistant strains isolated from the Viking Spacecraft.</title>
        <authorList>
            <person name="Seuylemezian A."/>
            <person name="Cooper K."/>
            <person name="Vaishampayan P."/>
        </authorList>
    </citation>
    <scope>NUCLEOTIDE SEQUENCE [LARGE SCALE GENOMIC DNA]</scope>
    <source>
        <strain evidence="5 7">ATCC 29669</strain>
    </source>
</reference>
<dbReference type="Gene3D" id="1.20.120.450">
    <property type="entry name" value="dinb family like domain"/>
    <property type="match status" value="1"/>
</dbReference>
<keyword evidence="7" id="KW-1185">Reference proteome</keyword>
<name>A0A2N5GS95_9BACI</name>
<proteinExistence type="inferred from homology"/>
<evidence type="ECO:0000313" key="7">
    <source>
        <dbReference type="Proteomes" id="UP000235114"/>
    </source>
</evidence>
<reference evidence="4 6" key="1">
    <citation type="submission" date="2017-11" db="EMBL/GenBank/DDBJ databases">
        <title>Comparitive Functional Genomics of Dry Heat Resistant strains isolated from the Viking Spacecraft.</title>
        <authorList>
            <person name="Seuylemezian A."/>
            <person name="Cooper K."/>
            <person name="Vaishampayan P."/>
        </authorList>
    </citation>
    <scope>NUCLEOTIDE SEQUENCE [LARGE SCALE GENOMIC DNA]</scope>
    <source>
        <strain evidence="4 6">M4.6</strain>
    </source>
</reference>
<comment type="similarity">
    <text evidence="1">Belongs to the DinB family.</text>
</comment>
<dbReference type="AlphaFoldDB" id="A0A2N5GS95"/>
<dbReference type="InterPro" id="IPR007837">
    <property type="entry name" value="DinB"/>
</dbReference>
<protein>
    <recommendedName>
        <fullName evidence="8">Damage-inducible protein DinB</fullName>
    </recommendedName>
</protein>
<evidence type="ECO:0000313" key="5">
    <source>
        <dbReference type="EMBL" id="PLR98647.1"/>
    </source>
</evidence>
<evidence type="ECO:0000256" key="2">
    <source>
        <dbReference type="ARBA" id="ARBA00022723"/>
    </source>
</evidence>
<dbReference type="Proteomes" id="UP000235114">
    <property type="component" value="Unassembled WGS sequence"/>
</dbReference>
<evidence type="ECO:0000256" key="3">
    <source>
        <dbReference type="PIRSR" id="PIRSR607837-1"/>
    </source>
</evidence>